<dbReference type="KEGG" id="cfi:Celf_0433"/>
<dbReference type="Pfam" id="PF19739">
    <property type="entry name" value="DUF6228"/>
    <property type="match status" value="1"/>
</dbReference>
<dbReference type="eggNOG" id="ENOG503318V">
    <property type="taxonomic scope" value="Bacteria"/>
</dbReference>
<gene>
    <name evidence="1" type="ordered locus">Celf_0433</name>
</gene>
<proteinExistence type="predicted"/>
<dbReference type="HOGENOM" id="CLU_1757832_0_0_11"/>
<evidence type="ECO:0000313" key="2">
    <source>
        <dbReference type="Proteomes" id="UP000008460"/>
    </source>
</evidence>
<dbReference type="AlphaFoldDB" id="F4H7L9"/>
<accession>F4H7L9</accession>
<keyword evidence="2" id="KW-1185">Reference proteome</keyword>
<evidence type="ECO:0000313" key="1">
    <source>
        <dbReference type="EMBL" id="AEE44576.1"/>
    </source>
</evidence>
<protein>
    <submittedName>
        <fullName evidence="1">Uncharacterized protein</fullName>
    </submittedName>
</protein>
<dbReference type="RefSeq" id="WP_013769605.1">
    <property type="nucleotide sequence ID" value="NC_015514.1"/>
</dbReference>
<reference evidence="1 2" key="1">
    <citation type="submission" date="2011-04" db="EMBL/GenBank/DDBJ databases">
        <title>Complete sequence of Cellulomonas fimi ATCC 484.</title>
        <authorList>
            <consortium name="US DOE Joint Genome Institute"/>
            <person name="Lucas S."/>
            <person name="Han J."/>
            <person name="Lapidus A."/>
            <person name="Cheng J.-F."/>
            <person name="Goodwin L."/>
            <person name="Pitluck S."/>
            <person name="Peters L."/>
            <person name="Chertkov O."/>
            <person name="Detter J.C."/>
            <person name="Han C."/>
            <person name="Tapia R."/>
            <person name="Land M."/>
            <person name="Hauser L."/>
            <person name="Kyrpides N."/>
            <person name="Ivanova N."/>
            <person name="Ovchinnikova G."/>
            <person name="Pagani I."/>
            <person name="Mead D."/>
            <person name="Brumm P."/>
            <person name="Woyke T."/>
        </authorList>
    </citation>
    <scope>NUCLEOTIDE SEQUENCE [LARGE SCALE GENOMIC DNA]</scope>
    <source>
        <strain evidence="2">ATCC 484 / DSM 20113 / JCM 1341 / NBRC 15513 / NCIMB 8980 / NCTC 7547</strain>
    </source>
</reference>
<sequence>MPTARPSDEPAATVTCRDEPEVSVRLHSRYFPSEQGVGFSVSAAASGLRADVHGVEVWGFDTVWLPDFVGALAAQSDGWVGERLWATDRLEVRAAFHPGGRVSLAWELYPLVSRPDDWRLSVTTWVDAGEQLSRFAADLRGLLPWPSTGSAIPDPL</sequence>
<dbReference type="InterPro" id="IPR046196">
    <property type="entry name" value="DUF6228"/>
</dbReference>
<organism evidence="1 2">
    <name type="scientific">Cellulomonas fimi (strain ATCC 484 / DSM 20113 / JCM 1341 / CCUG 24087 / LMG 16345 / NBRC 15513 / NCIMB 8980 / NCTC 7547 / NRS-133)</name>
    <dbReference type="NCBI Taxonomy" id="590998"/>
    <lineage>
        <taxon>Bacteria</taxon>
        <taxon>Bacillati</taxon>
        <taxon>Actinomycetota</taxon>
        <taxon>Actinomycetes</taxon>
        <taxon>Micrococcales</taxon>
        <taxon>Cellulomonadaceae</taxon>
        <taxon>Cellulomonas</taxon>
    </lineage>
</organism>
<dbReference type="Proteomes" id="UP000008460">
    <property type="component" value="Chromosome"/>
</dbReference>
<name>F4H7L9_CELFA</name>
<dbReference type="EMBL" id="CP002666">
    <property type="protein sequence ID" value="AEE44576.1"/>
    <property type="molecule type" value="Genomic_DNA"/>
</dbReference>